<comment type="subcellular location">
    <subcellularLocation>
        <location evidence="1">Cell membrane</location>
    </subcellularLocation>
</comment>
<keyword evidence="4" id="KW-1133">Transmembrane helix</keyword>
<feature type="transmembrane region" description="Helical" evidence="4">
    <location>
        <begin position="449"/>
        <end position="470"/>
    </location>
</feature>
<feature type="domain" description="4Fe-4S ferredoxin-type" evidence="6">
    <location>
        <begin position="561"/>
        <end position="595"/>
    </location>
</feature>
<dbReference type="RefSeq" id="WP_303701525.1">
    <property type="nucleotide sequence ID" value="NZ_VSIV01000226.1"/>
</dbReference>
<dbReference type="SUPFAM" id="SSF49344">
    <property type="entry name" value="CBD9-like"/>
    <property type="match status" value="1"/>
</dbReference>
<keyword evidence="3 4" id="KW-0472">Membrane</keyword>
<feature type="transmembrane region" description="Helical" evidence="4">
    <location>
        <begin position="848"/>
        <end position="870"/>
    </location>
</feature>
<feature type="chain" id="PRO_5023151861" evidence="5">
    <location>
        <begin position="22"/>
        <end position="875"/>
    </location>
</feature>
<feature type="transmembrane region" description="Helical" evidence="4">
    <location>
        <begin position="582"/>
        <end position="599"/>
    </location>
</feature>
<dbReference type="Proteomes" id="UP000323337">
    <property type="component" value="Unassembled WGS sequence"/>
</dbReference>
<organism evidence="7 8">
    <name type="scientific">Flexistipes sinusarabici</name>
    <dbReference type="NCBI Taxonomy" id="2352"/>
    <lineage>
        <taxon>Bacteria</taxon>
        <taxon>Pseudomonadati</taxon>
        <taxon>Deferribacterota</taxon>
        <taxon>Deferribacteres</taxon>
        <taxon>Deferribacterales</taxon>
        <taxon>Flexistipitaceae</taxon>
        <taxon>Flexistipes</taxon>
    </lineage>
</organism>
<keyword evidence="4" id="KW-0812">Transmembrane</keyword>
<feature type="domain" description="4Fe-4S ferredoxin-type" evidence="6">
    <location>
        <begin position="483"/>
        <end position="521"/>
    </location>
</feature>
<evidence type="ECO:0000259" key="6">
    <source>
        <dbReference type="Pfam" id="PF12801"/>
    </source>
</evidence>
<feature type="transmembrane region" description="Helical" evidence="4">
    <location>
        <begin position="717"/>
        <end position="739"/>
    </location>
</feature>
<dbReference type="Pfam" id="PF12801">
    <property type="entry name" value="Fer4_5"/>
    <property type="match status" value="2"/>
</dbReference>
<dbReference type="AlphaFoldDB" id="A0A5D0MNC4"/>
<keyword evidence="2" id="KW-1003">Cell membrane</keyword>
<feature type="transmembrane region" description="Helical" evidence="4">
    <location>
        <begin position="409"/>
        <end position="429"/>
    </location>
</feature>
<evidence type="ECO:0000256" key="1">
    <source>
        <dbReference type="ARBA" id="ARBA00004236"/>
    </source>
</evidence>
<evidence type="ECO:0000313" key="8">
    <source>
        <dbReference type="Proteomes" id="UP000323337"/>
    </source>
</evidence>
<sequence>MSIFRHLITCFLILVPITVFACGGEDTFLNDSGKILNKNISSSLDYTNANFMPEDAFGILLKALQNSRFKGEEFVFRKAEYVHGKLVYQFESKNYFEDVNAKYHFGPVNQNNHKVRIDVDAMTGNVYLASGCGGSPSQKIYTPTQLDKYIDFGDIYKKPFIQNNTGFISFSLDNQINIDGRLDEKAWENAMAQYFYTGKEKNRFYTEVKSYYDNTSLYFGVKTDSPYWLSLLFKEDPNMGMMWEYKDAFLMKSDGSVTDAHFAQRKDESYFLKKDIKSRIEDYSASQNGLYTYEFKIRLSPDDSDEDVSFAKNNDYSVVLMMGNTKEHYGLFTLDDAHKDHEHSKANKNHVNVQASSEEIFRIGGFPDKNLFDENITVNSDMLKSSFLGSYTPTKRYTQLSYTDTSKKFSAGITSFFIILMGSFIFLLFKKEKTGRSFFYEKILRSRYFHLIFTLPTVLIFLLIGFTGFFGEQLPRENLATVITWIIWWNLLVFSIILAGRLWCRICPFALFGDMVQKLYCFNKRLPKIFRNYYLQITFFVILTYIFVRFGIDKSPFYTAVLLLVFTVSAGLFSLMYKRRTFCRYVCPIGGALGIYSVISPVQVEKESDNTCSSHNQKSCIPACRTFENPVKMQNSVYCDYCMKCFTACEKNNLQLSKKRFGVGSALKTTLSSSETAGSYLLFGVVLVQTLSMTSVKTTTEKLIASIIGSQWAFETFFFLTVLIPLLSASLIFGIISLLSHNTKSNKEIIGKLSGESAIALIPLSLGLHLSHNFSHLVEEMRLVLPGITTSLQKLGTLSSLYADFNVTPVISSAAAVFSLQSVFMAGFTSVSLYVLKKRNLVNKSGRIFISVSLILLSILLVYVLSLPMAGGHVH</sequence>
<proteinExistence type="predicted"/>
<dbReference type="InterPro" id="IPR052378">
    <property type="entry name" value="NosR_regulator"/>
</dbReference>
<name>A0A5D0MNC4_FLESI</name>
<evidence type="ECO:0000256" key="3">
    <source>
        <dbReference type="ARBA" id="ARBA00023136"/>
    </source>
</evidence>
<evidence type="ECO:0000256" key="5">
    <source>
        <dbReference type="SAM" id="SignalP"/>
    </source>
</evidence>
<dbReference type="Gene3D" id="2.60.40.1190">
    <property type="match status" value="1"/>
</dbReference>
<evidence type="ECO:0000256" key="2">
    <source>
        <dbReference type="ARBA" id="ARBA00022475"/>
    </source>
</evidence>
<reference evidence="7 8" key="1">
    <citation type="submission" date="2019-08" db="EMBL/GenBank/DDBJ databases">
        <title>Genomic characterization of a novel candidate phylum (ARYD3) from a high temperature, high salinity tertiary oil reservoir in north central Oklahoma, USA.</title>
        <authorList>
            <person name="Youssef N.H."/>
            <person name="Yadav A."/>
            <person name="Elshahed M.S."/>
        </authorList>
    </citation>
    <scope>NUCLEOTIDE SEQUENCE [LARGE SCALE GENOMIC DNA]</scope>
    <source>
        <strain evidence="7">ARYD1</strain>
    </source>
</reference>
<dbReference type="InterPro" id="IPR017896">
    <property type="entry name" value="4Fe4S_Fe-S-bd"/>
</dbReference>
<keyword evidence="5" id="KW-0732">Signal</keyword>
<protein>
    <submittedName>
        <fullName evidence="7">4Fe-4S binding protein</fullName>
    </submittedName>
</protein>
<dbReference type="EMBL" id="VSIV01000226">
    <property type="protein sequence ID" value="TYB32960.1"/>
    <property type="molecule type" value="Genomic_DNA"/>
</dbReference>
<feature type="transmembrane region" description="Helical" evidence="4">
    <location>
        <begin position="482"/>
        <end position="504"/>
    </location>
</feature>
<dbReference type="PROSITE" id="PS51257">
    <property type="entry name" value="PROKAR_LIPOPROTEIN"/>
    <property type="match status" value="1"/>
</dbReference>
<feature type="transmembrane region" description="Helical" evidence="4">
    <location>
        <begin position="810"/>
        <end position="836"/>
    </location>
</feature>
<feature type="signal peptide" evidence="5">
    <location>
        <begin position="1"/>
        <end position="21"/>
    </location>
</feature>
<gene>
    <name evidence="7" type="ORF">FXF49_08755</name>
</gene>
<evidence type="ECO:0000256" key="4">
    <source>
        <dbReference type="SAM" id="Phobius"/>
    </source>
</evidence>
<dbReference type="GO" id="GO:0005886">
    <property type="term" value="C:plasma membrane"/>
    <property type="evidence" value="ECO:0007669"/>
    <property type="project" value="UniProtKB-SubCell"/>
</dbReference>
<comment type="caution">
    <text evidence="7">The sequence shown here is derived from an EMBL/GenBank/DDBJ whole genome shotgun (WGS) entry which is preliminary data.</text>
</comment>
<evidence type="ECO:0000313" key="7">
    <source>
        <dbReference type="EMBL" id="TYB32960.1"/>
    </source>
</evidence>
<feature type="transmembrane region" description="Helical" evidence="4">
    <location>
        <begin position="557"/>
        <end position="575"/>
    </location>
</feature>
<accession>A0A5D0MNC4</accession>
<feature type="transmembrane region" description="Helical" evidence="4">
    <location>
        <begin position="533"/>
        <end position="551"/>
    </location>
</feature>
<dbReference type="PANTHER" id="PTHR30224">
    <property type="entry name" value="ELECTRON TRANSPORT PROTEIN"/>
    <property type="match status" value="1"/>
</dbReference>
<feature type="transmembrane region" description="Helical" evidence="4">
    <location>
        <begin position="677"/>
        <end position="696"/>
    </location>
</feature>
<dbReference type="PANTHER" id="PTHR30224:SF4">
    <property type="entry name" value="ELECTRON TRANSPORT PROTEIN YCCM-RELATED"/>
    <property type="match status" value="1"/>
</dbReference>